<feature type="domain" description="Hemerythrin-like" evidence="1">
    <location>
        <begin position="3"/>
        <end position="117"/>
    </location>
</feature>
<gene>
    <name evidence="2" type="ORF">J4573_17780</name>
</gene>
<dbReference type="Gene3D" id="1.20.120.520">
    <property type="entry name" value="nmb1532 protein domain like"/>
    <property type="match status" value="1"/>
</dbReference>
<sequence length="176" mass="19748">MNVIDLLLEQHEEIRRLASIVEENTGQVRKDAFDRLRHLLAVHETAEEEIVHPFARRALGNKVIDGRLDEENQAKLMLQELEKIGPDGPGFSALFNEFHKDLDTHAMKEERDEFPRIAKEATPEQLRGMVTAFRAAEAVAPTHPHPGTESVAKNLTAGPIAAVVDRARDAIHKSRN</sequence>
<protein>
    <submittedName>
        <fullName evidence="2">Hemerythrin domain-containing protein</fullName>
    </submittedName>
</protein>
<dbReference type="Pfam" id="PF01814">
    <property type="entry name" value="Hemerythrin"/>
    <property type="match status" value="1"/>
</dbReference>
<evidence type="ECO:0000259" key="1">
    <source>
        <dbReference type="Pfam" id="PF01814"/>
    </source>
</evidence>
<proteinExistence type="predicted"/>
<reference evidence="2" key="1">
    <citation type="submission" date="2021-03" db="EMBL/GenBank/DDBJ databases">
        <authorList>
            <person name="Kanchanasin P."/>
            <person name="Saeng-In P."/>
            <person name="Phongsopitanun W."/>
            <person name="Yuki M."/>
            <person name="Kudo T."/>
            <person name="Ohkuma M."/>
            <person name="Tanasupawat S."/>
        </authorList>
    </citation>
    <scope>NUCLEOTIDE SEQUENCE</scope>
    <source>
        <strain evidence="2">GKU 128</strain>
    </source>
</reference>
<dbReference type="PANTHER" id="PTHR35585:SF1">
    <property type="entry name" value="HHE DOMAIN PROTEIN (AFU_ORTHOLOGUE AFUA_4G00730)"/>
    <property type="match status" value="1"/>
</dbReference>
<dbReference type="AlphaFoldDB" id="A0A939T426"/>
<dbReference type="PANTHER" id="PTHR35585">
    <property type="entry name" value="HHE DOMAIN PROTEIN (AFU_ORTHOLOGUE AFUA_4G00730)"/>
    <property type="match status" value="1"/>
</dbReference>
<evidence type="ECO:0000313" key="3">
    <source>
        <dbReference type="Proteomes" id="UP000669179"/>
    </source>
</evidence>
<dbReference type="Proteomes" id="UP000669179">
    <property type="component" value="Unassembled WGS sequence"/>
</dbReference>
<organism evidence="2 3">
    <name type="scientific">Actinomadura barringtoniae</name>
    <dbReference type="NCBI Taxonomy" id="1427535"/>
    <lineage>
        <taxon>Bacteria</taxon>
        <taxon>Bacillati</taxon>
        <taxon>Actinomycetota</taxon>
        <taxon>Actinomycetes</taxon>
        <taxon>Streptosporangiales</taxon>
        <taxon>Thermomonosporaceae</taxon>
        <taxon>Actinomadura</taxon>
    </lineage>
</organism>
<comment type="caution">
    <text evidence="2">The sequence shown here is derived from an EMBL/GenBank/DDBJ whole genome shotgun (WGS) entry which is preliminary data.</text>
</comment>
<accession>A0A939T426</accession>
<keyword evidence="3" id="KW-1185">Reference proteome</keyword>
<name>A0A939T426_9ACTN</name>
<dbReference type="CDD" id="cd12108">
    <property type="entry name" value="Hr-like"/>
    <property type="match status" value="1"/>
</dbReference>
<dbReference type="InterPro" id="IPR012312">
    <property type="entry name" value="Hemerythrin-like"/>
</dbReference>
<dbReference type="RefSeq" id="WP_208256711.1">
    <property type="nucleotide sequence ID" value="NZ_JAGEOJ010000007.1"/>
</dbReference>
<evidence type="ECO:0000313" key="2">
    <source>
        <dbReference type="EMBL" id="MBO2448958.1"/>
    </source>
</evidence>
<dbReference type="EMBL" id="JAGEOJ010000007">
    <property type="protein sequence ID" value="MBO2448958.1"/>
    <property type="molecule type" value="Genomic_DNA"/>
</dbReference>